<reference evidence="2" key="2">
    <citation type="submission" date="2014-06" db="EMBL/GenBank/DDBJ databases">
        <title>Draft genome sequence of Clostridium ramosum(DSM 1402).</title>
        <authorList>
            <person name="Sudarsanam P."/>
            <person name="Ley R."/>
            <person name="Guruge J."/>
            <person name="Turnbaugh P.J."/>
            <person name="Mahowald M."/>
            <person name="Liep D."/>
            <person name="Gordon J."/>
        </authorList>
    </citation>
    <scope>NUCLEOTIDE SEQUENCE</scope>
    <source>
        <strain evidence="2">DSM 1402</strain>
    </source>
</reference>
<dbReference type="AlphaFoldDB" id="B0N417"/>
<dbReference type="EMBL" id="ABFX02000004">
    <property type="protein sequence ID" value="EDS19189.1"/>
    <property type="molecule type" value="Genomic_DNA"/>
</dbReference>
<reference evidence="2" key="1">
    <citation type="submission" date="2007-11" db="EMBL/GenBank/DDBJ databases">
        <authorList>
            <person name="Fulton L."/>
            <person name="Clifton S."/>
            <person name="Fulton B."/>
            <person name="Xu J."/>
            <person name="Minx P."/>
            <person name="Pepin K.H."/>
            <person name="Johnson M."/>
            <person name="Thiruvilangam P."/>
            <person name="Bhonagiri V."/>
            <person name="Nash W.E."/>
            <person name="Mardis E.R."/>
            <person name="Wilson R.K."/>
        </authorList>
    </citation>
    <scope>NUCLEOTIDE SEQUENCE [LARGE SCALE GENOMIC DNA]</scope>
    <source>
        <strain evidence="2">DSM 1402</strain>
    </source>
</reference>
<keyword evidence="3" id="KW-1185">Reference proteome</keyword>
<proteinExistence type="inferred from homology"/>
<dbReference type="eggNOG" id="ENOG5034A90">
    <property type="taxonomic scope" value="Bacteria"/>
</dbReference>
<sequence length="123" mass="13758">MEIIFLKLIVNSNKQPNGCFFYKLKDIIREDTKEEIEMIISTLSSYPNKKVVKDLGIVVGYDDAIRAFRVTMGVEEYIVKAQENLAKAAEKLGANAVLGVCFDLRDSNKPVLMGTAVVLEDLE</sequence>
<dbReference type="Gene3D" id="3.30.110.70">
    <property type="entry name" value="Hypothetical protein apc22750. Chain B"/>
    <property type="match status" value="1"/>
</dbReference>
<evidence type="ECO:0000313" key="2">
    <source>
        <dbReference type="EMBL" id="EDS19189.1"/>
    </source>
</evidence>
<dbReference type="Proteomes" id="UP000005798">
    <property type="component" value="Unassembled WGS sequence"/>
</dbReference>
<organism evidence="2 3">
    <name type="scientific">Thomasclavelia ramosa DSM 1402</name>
    <dbReference type="NCBI Taxonomy" id="445974"/>
    <lineage>
        <taxon>Bacteria</taxon>
        <taxon>Bacillati</taxon>
        <taxon>Bacillota</taxon>
        <taxon>Erysipelotrichia</taxon>
        <taxon>Erysipelotrichales</taxon>
        <taxon>Coprobacillaceae</taxon>
        <taxon>Thomasclavelia</taxon>
    </lineage>
</organism>
<evidence type="ECO:0000313" key="3">
    <source>
        <dbReference type="Proteomes" id="UP000005798"/>
    </source>
</evidence>
<dbReference type="Pfam" id="PF01906">
    <property type="entry name" value="YbjQ_1"/>
    <property type="match status" value="1"/>
</dbReference>
<comment type="similarity">
    <text evidence="1">Belongs to the UPF0145 family.</text>
</comment>
<evidence type="ECO:0000256" key="1">
    <source>
        <dbReference type="ARBA" id="ARBA00010751"/>
    </source>
</evidence>
<accession>B0N417</accession>
<dbReference type="HOGENOM" id="CLU_163919_0_0_9"/>
<gene>
    <name evidence="2" type="ORF">CLORAM_01186</name>
</gene>
<dbReference type="InterPro" id="IPR035439">
    <property type="entry name" value="UPF0145_dom_sf"/>
</dbReference>
<dbReference type="InterPro" id="IPR002765">
    <property type="entry name" value="UPF0145_YbjQ-like"/>
</dbReference>
<comment type="caution">
    <text evidence="2">The sequence shown here is derived from an EMBL/GenBank/DDBJ whole genome shotgun (WGS) entry which is preliminary data.</text>
</comment>
<protein>
    <recommendedName>
        <fullName evidence="4">Heavy metal-binding domain-containing protein</fullName>
    </recommendedName>
</protein>
<name>B0N417_9FIRM</name>
<evidence type="ECO:0008006" key="4">
    <source>
        <dbReference type="Google" id="ProtNLM"/>
    </source>
</evidence>
<dbReference type="SUPFAM" id="SSF117782">
    <property type="entry name" value="YbjQ-like"/>
    <property type="match status" value="1"/>
</dbReference>